<dbReference type="InterPro" id="IPR001915">
    <property type="entry name" value="Peptidase_M48"/>
</dbReference>
<dbReference type="EMBL" id="JBBAXC010000005">
    <property type="protein sequence ID" value="MEI5906994.1"/>
    <property type="molecule type" value="Genomic_DNA"/>
</dbReference>
<protein>
    <submittedName>
        <fullName evidence="15">Ankyrin repeat domain-containing protein</fullName>
    </submittedName>
</protein>
<keyword evidence="12" id="KW-0040">ANK repeat</keyword>
<keyword evidence="5 13" id="KW-0812">Transmembrane</keyword>
<feature type="repeat" description="ANK" evidence="12">
    <location>
        <begin position="365"/>
        <end position="398"/>
    </location>
</feature>
<dbReference type="InterPro" id="IPR036770">
    <property type="entry name" value="Ankyrin_rpt-contain_sf"/>
</dbReference>
<dbReference type="Pfam" id="PF01435">
    <property type="entry name" value="Peptidase_M48"/>
    <property type="match status" value="1"/>
</dbReference>
<keyword evidence="9 13" id="KW-1133">Transmembrane helix</keyword>
<feature type="domain" description="Peptidase M48" evidence="14">
    <location>
        <begin position="71"/>
        <end position="156"/>
    </location>
</feature>
<dbReference type="PANTHER" id="PTHR43221">
    <property type="entry name" value="PROTEASE HTPX"/>
    <property type="match status" value="1"/>
</dbReference>
<keyword evidence="4" id="KW-0645">Protease</keyword>
<dbReference type="SUPFAM" id="SSF48403">
    <property type="entry name" value="Ankyrin repeat"/>
    <property type="match status" value="1"/>
</dbReference>
<dbReference type="Gene3D" id="1.25.40.20">
    <property type="entry name" value="Ankyrin repeat-containing domain"/>
    <property type="match status" value="1"/>
</dbReference>
<keyword evidence="11 13" id="KW-0472">Membrane</keyword>
<evidence type="ECO:0000256" key="11">
    <source>
        <dbReference type="ARBA" id="ARBA00023136"/>
    </source>
</evidence>
<keyword evidence="6" id="KW-0479">Metal-binding</keyword>
<reference evidence="15 16" key="1">
    <citation type="journal article" date="2018" name="J. Microbiol.">
        <title>Bacillus spongiae sp. nov., isolated from sponge of Jeju Island.</title>
        <authorList>
            <person name="Lee G.E."/>
            <person name="Im W.T."/>
            <person name="Park J.S."/>
        </authorList>
    </citation>
    <scope>NUCLEOTIDE SEQUENCE [LARGE SCALE GENOMIC DNA]</scope>
    <source>
        <strain evidence="15 16">135PIL107-10</strain>
    </source>
</reference>
<evidence type="ECO:0000313" key="15">
    <source>
        <dbReference type="EMBL" id="MEI5906994.1"/>
    </source>
</evidence>
<evidence type="ECO:0000256" key="3">
    <source>
        <dbReference type="ARBA" id="ARBA00022475"/>
    </source>
</evidence>
<comment type="caution">
    <text evidence="15">The sequence shown here is derived from an EMBL/GenBank/DDBJ whole genome shotgun (WGS) entry which is preliminary data.</text>
</comment>
<keyword evidence="16" id="KW-1185">Reference proteome</keyword>
<dbReference type="Proteomes" id="UP001312865">
    <property type="component" value="Unassembled WGS sequence"/>
</dbReference>
<proteinExistence type="predicted"/>
<evidence type="ECO:0000256" key="5">
    <source>
        <dbReference type="ARBA" id="ARBA00022692"/>
    </source>
</evidence>
<evidence type="ECO:0000256" key="9">
    <source>
        <dbReference type="ARBA" id="ARBA00022989"/>
    </source>
</evidence>
<gene>
    <name evidence="15" type="ORF">WAK64_07980</name>
</gene>
<keyword evidence="7" id="KW-0378">Hydrolase</keyword>
<dbReference type="SMART" id="SM00248">
    <property type="entry name" value="ANK"/>
    <property type="match status" value="3"/>
</dbReference>
<evidence type="ECO:0000256" key="13">
    <source>
        <dbReference type="SAM" id="Phobius"/>
    </source>
</evidence>
<dbReference type="InterPro" id="IPR002110">
    <property type="entry name" value="Ankyrin_rpt"/>
</dbReference>
<evidence type="ECO:0000256" key="4">
    <source>
        <dbReference type="ARBA" id="ARBA00022670"/>
    </source>
</evidence>
<evidence type="ECO:0000256" key="12">
    <source>
        <dbReference type="PROSITE-ProRule" id="PRU00023"/>
    </source>
</evidence>
<keyword evidence="10" id="KW-0482">Metalloprotease</keyword>
<feature type="transmembrane region" description="Helical" evidence="13">
    <location>
        <begin position="36"/>
        <end position="56"/>
    </location>
</feature>
<evidence type="ECO:0000256" key="10">
    <source>
        <dbReference type="ARBA" id="ARBA00023049"/>
    </source>
</evidence>
<evidence type="ECO:0000256" key="6">
    <source>
        <dbReference type="ARBA" id="ARBA00022723"/>
    </source>
</evidence>
<sequence>MNQSKKLVHSNETGLFVVLLVLSIIIYALLIKIFSFIGVFYLALFLLIVFISKGLMVGQIRSNAVKITESQYPEIHSKVVELCKSMSIKSIPDVYVMESSGMLNAFATKLLGRNMVVLFSGVFELIEEEAEDEVTFIIAHELAHIQRKHIFKQLLILPANLVPFLGSAYSRACEYTCDRMAAHYTNAVTPATNGLTVLAIGKQLYSSVDKEAYIQQLKNEKSFFVWLSECLSTHPHLPKRIAEVERFMEMREKVKFPLPLKKLAILSALGFTVTIGGYAALLLVVQSIDPEKIEAFAEALDPSSEEYLSEDEYADDEYAEDEYLTDEEYLLEMEATPLMGAIYYEDYEEFQSLLSNETITETDINGWNALHYASFFPSDEQMLKDLLEAGMLPDTKDNNGVTGIHWAIQSEYASDYKVELLLSSGADPNVIDEFGMTPLMYSIYFPSNIELVEMLLNAGADVQVVDNDGFTALDYATEYGSERLVNLLSE</sequence>
<feature type="transmembrane region" description="Helical" evidence="13">
    <location>
        <begin position="263"/>
        <end position="285"/>
    </location>
</feature>
<dbReference type="Pfam" id="PF12796">
    <property type="entry name" value="Ank_2"/>
    <property type="match status" value="1"/>
</dbReference>
<feature type="transmembrane region" description="Helical" evidence="13">
    <location>
        <begin position="12"/>
        <end position="30"/>
    </location>
</feature>
<keyword evidence="8" id="KW-0862">Zinc</keyword>
<dbReference type="Gene3D" id="3.30.2010.10">
    <property type="entry name" value="Metalloproteases ('zincins'), catalytic domain"/>
    <property type="match status" value="1"/>
</dbReference>
<evidence type="ECO:0000259" key="14">
    <source>
        <dbReference type="Pfam" id="PF01435"/>
    </source>
</evidence>
<comment type="cofactor">
    <cofactor evidence="1">
        <name>Zn(2+)</name>
        <dbReference type="ChEBI" id="CHEBI:29105"/>
    </cofactor>
</comment>
<evidence type="ECO:0000256" key="7">
    <source>
        <dbReference type="ARBA" id="ARBA00022801"/>
    </source>
</evidence>
<feature type="repeat" description="ANK" evidence="12">
    <location>
        <begin position="399"/>
        <end position="433"/>
    </location>
</feature>
<dbReference type="PROSITE" id="PS50088">
    <property type="entry name" value="ANK_REPEAT"/>
    <property type="match status" value="3"/>
</dbReference>
<evidence type="ECO:0000256" key="2">
    <source>
        <dbReference type="ARBA" id="ARBA00004651"/>
    </source>
</evidence>
<keyword evidence="3" id="KW-1003">Cell membrane</keyword>
<accession>A0ABU8HCX2</accession>
<evidence type="ECO:0000313" key="16">
    <source>
        <dbReference type="Proteomes" id="UP001312865"/>
    </source>
</evidence>
<organism evidence="15 16">
    <name type="scientific">Bacillus spongiae</name>
    <dbReference type="NCBI Taxonomy" id="2683610"/>
    <lineage>
        <taxon>Bacteria</taxon>
        <taxon>Bacillati</taxon>
        <taxon>Bacillota</taxon>
        <taxon>Bacilli</taxon>
        <taxon>Bacillales</taxon>
        <taxon>Bacillaceae</taxon>
        <taxon>Bacillus</taxon>
    </lineage>
</organism>
<dbReference type="InterPro" id="IPR050083">
    <property type="entry name" value="HtpX_protease"/>
</dbReference>
<name>A0ABU8HCX2_9BACI</name>
<dbReference type="PROSITE" id="PS50297">
    <property type="entry name" value="ANK_REP_REGION"/>
    <property type="match status" value="2"/>
</dbReference>
<dbReference type="RefSeq" id="WP_336586434.1">
    <property type="nucleotide sequence ID" value="NZ_JBBAXC010000005.1"/>
</dbReference>
<dbReference type="CDD" id="cd07325">
    <property type="entry name" value="M48_Ste24p_like"/>
    <property type="match status" value="1"/>
</dbReference>
<evidence type="ECO:0000256" key="1">
    <source>
        <dbReference type="ARBA" id="ARBA00001947"/>
    </source>
</evidence>
<comment type="subcellular location">
    <subcellularLocation>
        <location evidence="2">Cell membrane</location>
        <topology evidence="2">Multi-pass membrane protein</topology>
    </subcellularLocation>
</comment>
<dbReference type="PANTHER" id="PTHR43221:SF1">
    <property type="entry name" value="PROTEASE HTPX"/>
    <property type="match status" value="1"/>
</dbReference>
<evidence type="ECO:0000256" key="8">
    <source>
        <dbReference type="ARBA" id="ARBA00022833"/>
    </source>
</evidence>
<feature type="repeat" description="ANK" evidence="12">
    <location>
        <begin position="434"/>
        <end position="467"/>
    </location>
</feature>